<dbReference type="InterPro" id="IPR027385">
    <property type="entry name" value="Beta-barrel_OMP"/>
</dbReference>
<dbReference type="AlphaFoldDB" id="A0A173MAP3"/>
<evidence type="ECO:0000256" key="2">
    <source>
        <dbReference type="SAM" id="SignalP"/>
    </source>
</evidence>
<keyword evidence="1 2" id="KW-0732">Signal</keyword>
<sequence length="230" mass="24684">MKSIVTKFTIKTVLSAILLLSVYHATAQSDDSRIRIALNGGWGYHIAKTASGLSQSEKDYINKLRSGFVYGGDVMYFFGKNWGVGVKFSRFSKGVSVGANGNISGFSETTKSTNFIGATFGGRVNNSSETGALILGISLGYLGYTEEGTYLSLPYQMTGGTVGAVTEIGYDFKVSDHIALGAQLSYLSGTLRRAHYIVVADNRDETSSLEDGQAEGLSRIELSAGIRFNF</sequence>
<dbReference type="Proteomes" id="UP000186917">
    <property type="component" value="Unassembled WGS sequence"/>
</dbReference>
<protein>
    <submittedName>
        <fullName evidence="4">Outer membrane protein beta-barrel domain-containing protein</fullName>
    </submittedName>
</protein>
<dbReference type="Gene3D" id="2.40.160.20">
    <property type="match status" value="1"/>
</dbReference>
<reference evidence="5" key="1">
    <citation type="submission" date="2017-01" db="EMBL/GenBank/DDBJ databases">
        <authorList>
            <person name="Varghese N."/>
            <person name="Submissions S."/>
        </authorList>
    </citation>
    <scope>NUCLEOTIDE SEQUENCE [LARGE SCALE GENOMIC DNA]</scope>
    <source>
        <strain evidence="5">DSM 21054</strain>
    </source>
</reference>
<evidence type="ECO:0000313" key="5">
    <source>
        <dbReference type="Proteomes" id="UP000186917"/>
    </source>
</evidence>
<feature type="signal peptide" evidence="2">
    <location>
        <begin position="1"/>
        <end position="27"/>
    </location>
</feature>
<feature type="chain" id="PRO_5030022674" evidence="2">
    <location>
        <begin position="28"/>
        <end position="230"/>
    </location>
</feature>
<organism evidence="4 5">
    <name type="scientific">Filimonas lacunae</name>
    <dbReference type="NCBI Taxonomy" id="477680"/>
    <lineage>
        <taxon>Bacteria</taxon>
        <taxon>Pseudomonadati</taxon>
        <taxon>Bacteroidota</taxon>
        <taxon>Chitinophagia</taxon>
        <taxon>Chitinophagales</taxon>
        <taxon>Chitinophagaceae</taxon>
        <taxon>Filimonas</taxon>
    </lineage>
</organism>
<accession>A0A173MAP3</accession>
<keyword evidence="5" id="KW-1185">Reference proteome</keyword>
<evidence type="ECO:0000313" key="4">
    <source>
        <dbReference type="EMBL" id="SIT32689.1"/>
    </source>
</evidence>
<dbReference type="Pfam" id="PF13505">
    <property type="entry name" value="OMP_b-brl"/>
    <property type="match status" value="1"/>
</dbReference>
<feature type="domain" description="Outer membrane protein beta-barrel" evidence="3">
    <location>
        <begin position="16"/>
        <end position="187"/>
    </location>
</feature>
<dbReference type="RefSeq" id="WP_076382047.1">
    <property type="nucleotide sequence ID" value="NZ_AP017422.1"/>
</dbReference>
<dbReference type="KEGG" id="fln:FLA_0594"/>
<evidence type="ECO:0000256" key="1">
    <source>
        <dbReference type="ARBA" id="ARBA00022729"/>
    </source>
</evidence>
<evidence type="ECO:0000259" key="3">
    <source>
        <dbReference type="Pfam" id="PF13505"/>
    </source>
</evidence>
<dbReference type="STRING" id="477680.SAMN05421788_111200"/>
<dbReference type="EMBL" id="FTOR01000011">
    <property type="protein sequence ID" value="SIT32689.1"/>
    <property type="molecule type" value="Genomic_DNA"/>
</dbReference>
<proteinExistence type="predicted"/>
<gene>
    <name evidence="4" type="ORF">SAMN05421788_111200</name>
</gene>
<name>A0A173MAP3_9BACT</name>